<proteinExistence type="inferred from homology"/>
<evidence type="ECO:0000313" key="8">
    <source>
        <dbReference type="Proteomes" id="UP000823201"/>
    </source>
</evidence>
<reference evidence="7 8" key="1">
    <citation type="submission" date="2021-01" db="EMBL/GenBank/DDBJ databases">
        <title>Genomic Encyclopedia of Type Strains, Phase IV (KMG-IV): sequencing the most valuable type-strain genomes for metagenomic binning, comparative biology and taxonomic classification.</title>
        <authorList>
            <person name="Goeker M."/>
        </authorList>
    </citation>
    <scope>NUCLEOTIDE SEQUENCE [LARGE SCALE GENOMIC DNA]</scope>
    <source>
        <strain evidence="7 8">DSM 100968</strain>
    </source>
</reference>
<dbReference type="EMBL" id="JAFBEV010000013">
    <property type="protein sequence ID" value="MBM7658196.1"/>
    <property type="molecule type" value="Genomic_DNA"/>
</dbReference>
<evidence type="ECO:0000256" key="5">
    <source>
        <dbReference type="ARBA" id="ARBA00022970"/>
    </source>
</evidence>
<dbReference type="SMART" id="SM00382">
    <property type="entry name" value="AAA"/>
    <property type="match status" value="1"/>
</dbReference>
<dbReference type="InterPro" id="IPR030660">
    <property type="entry name" value="ABC_branched_ATPase_LivF/BraG"/>
</dbReference>
<dbReference type="PROSITE" id="PS00211">
    <property type="entry name" value="ABC_TRANSPORTER_1"/>
    <property type="match status" value="1"/>
</dbReference>
<evidence type="ECO:0000259" key="6">
    <source>
        <dbReference type="PROSITE" id="PS50893"/>
    </source>
</evidence>
<dbReference type="Gene3D" id="3.40.50.300">
    <property type="entry name" value="P-loop containing nucleotide triphosphate hydrolases"/>
    <property type="match status" value="1"/>
</dbReference>
<keyword evidence="5" id="KW-0029">Amino-acid transport</keyword>
<protein>
    <submittedName>
        <fullName evidence="7">Branched-chain amino acid transport system ATP-binding protein</fullName>
    </submittedName>
</protein>
<dbReference type="InterPro" id="IPR027417">
    <property type="entry name" value="P-loop_NTPase"/>
</dbReference>
<evidence type="ECO:0000256" key="2">
    <source>
        <dbReference type="ARBA" id="ARBA00022448"/>
    </source>
</evidence>
<comment type="similarity">
    <text evidence="1">Belongs to the ABC transporter superfamily.</text>
</comment>
<dbReference type="PROSITE" id="PS50893">
    <property type="entry name" value="ABC_TRANSPORTER_2"/>
    <property type="match status" value="1"/>
</dbReference>
<dbReference type="InterPro" id="IPR003593">
    <property type="entry name" value="AAA+_ATPase"/>
</dbReference>
<sequence length="242" mass="26761">MTEMASTNHFLEVKQIESFYGQIQALNGVDLYIDKGEIVTLIGSNGAGKSTTLKSISGQVQPKKGTIHFEGKEIHKNQAHQTALLGIAQVPEGRRIFPRLTVRENLLVGAFAVKDKKAIADRMERVCGYFPRLKERMDQPGGTMSGGEQQMLAMGRALMMKPKLLMLDEPSMGLAPIIVQQIFDIIKELNKEGMTILLVEQNAYQALQIANRGYVIQTGNIVLEGKGSELMTNQLVREAYLA</sequence>
<keyword evidence="3" id="KW-0547">Nucleotide-binding</keyword>
<dbReference type="SUPFAM" id="SSF52540">
    <property type="entry name" value="P-loop containing nucleoside triphosphate hydrolases"/>
    <property type="match status" value="1"/>
</dbReference>
<dbReference type="PANTHER" id="PTHR43820:SF4">
    <property type="entry name" value="HIGH-AFFINITY BRANCHED-CHAIN AMINO ACID TRANSPORT ATP-BINDING PROTEIN LIVF"/>
    <property type="match status" value="1"/>
</dbReference>
<keyword evidence="2" id="KW-0813">Transport</keyword>
<dbReference type="InterPro" id="IPR052156">
    <property type="entry name" value="BCAA_Transport_ATP-bd_LivF"/>
</dbReference>
<evidence type="ECO:0000256" key="3">
    <source>
        <dbReference type="ARBA" id="ARBA00022741"/>
    </source>
</evidence>
<dbReference type="GO" id="GO:0005524">
    <property type="term" value="F:ATP binding"/>
    <property type="evidence" value="ECO:0007669"/>
    <property type="project" value="UniProtKB-KW"/>
</dbReference>
<dbReference type="RefSeq" id="WP_415641046.1">
    <property type="nucleotide sequence ID" value="NZ_CBCRXA010000012.1"/>
</dbReference>
<evidence type="ECO:0000256" key="1">
    <source>
        <dbReference type="ARBA" id="ARBA00005417"/>
    </source>
</evidence>
<organism evidence="7 8">
    <name type="scientific">Sporolactobacillus spathodeae</name>
    <dbReference type="NCBI Taxonomy" id="1465502"/>
    <lineage>
        <taxon>Bacteria</taxon>
        <taxon>Bacillati</taxon>
        <taxon>Bacillota</taxon>
        <taxon>Bacilli</taxon>
        <taxon>Bacillales</taxon>
        <taxon>Sporolactobacillaceae</taxon>
        <taxon>Sporolactobacillus</taxon>
    </lineage>
</organism>
<dbReference type="PANTHER" id="PTHR43820">
    <property type="entry name" value="HIGH-AFFINITY BRANCHED-CHAIN AMINO ACID TRANSPORT ATP-BINDING PROTEIN LIVF"/>
    <property type="match status" value="1"/>
</dbReference>
<keyword evidence="4 7" id="KW-0067">ATP-binding</keyword>
<gene>
    <name evidence="7" type="ORF">JOC27_001649</name>
</gene>
<dbReference type="InterPro" id="IPR003439">
    <property type="entry name" value="ABC_transporter-like_ATP-bd"/>
</dbReference>
<name>A0ABS2Q9A2_9BACL</name>
<evidence type="ECO:0000313" key="7">
    <source>
        <dbReference type="EMBL" id="MBM7658196.1"/>
    </source>
</evidence>
<accession>A0ABS2Q9A2</accession>
<feature type="domain" description="ABC transporter" evidence="6">
    <location>
        <begin position="11"/>
        <end position="241"/>
    </location>
</feature>
<dbReference type="Proteomes" id="UP000823201">
    <property type="component" value="Unassembled WGS sequence"/>
</dbReference>
<dbReference type="InterPro" id="IPR017871">
    <property type="entry name" value="ABC_transporter-like_CS"/>
</dbReference>
<comment type="caution">
    <text evidence="7">The sequence shown here is derived from an EMBL/GenBank/DDBJ whole genome shotgun (WGS) entry which is preliminary data.</text>
</comment>
<evidence type="ECO:0000256" key="4">
    <source>
        <dbReference type="ARBA" id="ARBA00022840"/>
    </source>
</evidence>
<keyword evidence="8" id="KW-1185">Reference proteome</keyword>
<dbReference type="Pfam" id="PF00005">
    <property type="entry name" value="ABC_tran"/>
    <property type="match status" value="1"/>
</dbReference>
<dbReference type="PIRSF" id="PIRSF039137">
    <property type="entry name" value="ABC_branched_ATPase"/>
    <property type="match status" value="1"/>
</dbReference>
<dbReference type="CDD" id="cd03224">
    <property type="entry name" value="ABC_TM1139_LivF_branched"/>
    <property type="match status" value="1"/>
</dbReference>